<proteinExistence type="predicted"/>
<dbReference type="EMBL" id="QPJD01000004">
    <property type="protein sequence ID" value="RCW49552.1"/>
    <property type="molecule type" value="Genomic_DNA"/>
</dbReference>
<dbReference type="PROSITE" id="PS51257">
    <property type="entry name" value="PROKAR_LIPOPROTEIN"/>
    <property type="match status" value="1"/>
</dbReference>
<protein>
    <submittedName>
        <fullName evidence="2">Carbohydrate ABC transporter substrate-binding protein (CUT1 family)</fullName>
    </submittedName>
</protein>
<evidence type="ECO:0000256" key="1">
    <source>
        <dbReference type="SAM" id="SignalP"/>
    </source>
</evidence>
<comment type="caution">
    <text evidence="2">The sequence shown here is derived from an EMBL/GenBank/DDBJ whole genome shotgun (WGS) entry which is preliminary data.</text>
</comment>
<feature type="chain" id="PRO_5038994898" evidence="1">
    <location>
        <begin position="27"/>
        <end position="460"/>
    </location>
</feature>
<dbReference type="CDD" id="cd13585">
    <property type="entry name" value="PBP2_TMBP_like"/>
    <property type="match status" value="1"/>
</dbReference>
<organism evidence="2 3">
    <name type="scientific">Paenibacillus prosopidis</name>
    <dbReference type="NCBI Taxonomy" id="630520"/>
    <lineage>
        <taxon>Bacteria</taxon>
        <taxon>Bacillati</taxon>
        <taxon>Bacillota</taxon>
        <taxon>Bacilli</taxon>
        <taxon>Bacillales</taxon>
        <taxon>Paenibacillaceae</taxon>
        <taxon>Paenibacillus</taxon>
    </lineage>
</organism>
<dbReference type="PANTHER" id="PTHR43649:SF12">
    <property type="entry name" value="DIACETYLCHITOBIOSE BINDING PROTEIN DASA"/>
    <property type="match status" value="1"/>
</dbReference>
<feature type="signal peptide" evidence="1">
    <location>
        <begin position="1"/>
        <end position="26"/>
    </location>
</feature>
<reference evidence="2 3" key="1">
    <citation type="submission" date="2018-07" db="EMBL/GenBank/DDBJ databases">
        <title>Genomic Encyclopedia of Type Strains, Phase III (KMG-III): the genomes of soil and plant-associated and newly described type strains.</title>
        <authorList>
            <person name="Whitman W."/>
        </authorList>
    </citation>
    <scope>NUCLEOTIDE SEQUENCE [LARGE SCALE GENOMIC DNA]</scope>
    <source>
        <strain evidence="2 3">CECT 7506</strain>
    </source>
</reference>
<dbReference type="InterPro" id="IPR050490">
    <property type="entry name" value="Bact_solute-bd_prot1"/>
</dbReference>
<name>A0A368W9U0_9BACL</name>
<sequence length="460" mass="50464">MKKRILTSLAAIIATCVLITGCGASSGNGNVNQGGKTAEEPTTAPKTNEPVTIRVALSKGEVSDDEVKEFETNNPGIKITLEEIDQQKLAAQLATNDAPDLIRAQGAVDLTSYVVKGLAMDLTPFMQTSQVLKEDDFLSPVNLYRFDGKVQGQGPIYGMPKDWSPDFTIFYNKTLFDAAGVKVPDSKEPLTWNELMELAKKLTLTEDGKVKQYGLALLGKTQADFPSIMLEMASKGVNVFSEDMKTADFTKPEVKEAVSMWVDAVKKNLGKNDVNQDPAAWGGDLFMNNKAAMIMAGYWFSGMIRGDEKMKTHLDDFGMLAAPIAENGERVSPTGAATGFIINKNTEHPEQAWKVFEYIMAGTPAKNRATGGWGVPALKSLLPLMPQVTDFDKRVYNQLQEELKYSNGFLESNPFLLNGQTLLDKYVTPVYFGKADLDEALKELTKNANLIIQENMNAIQ</sequence>
<dbReference type="SUPFAM" id="SSF53850">
    <property type="entry name" value="Periplasmic binding protein-like II"/>
    <property type="match status" value="1"/>
</dbReference>
<dbReference type="OrthoDB" id="383937at2"/>
<dbReference type="Gene3D" id="3.40.190.10">
    <property type="entry name" value="Periplasmic binding protein-like II"/>
    <property type="match status" value="1"/>
</dbReference>
<dbReference type="AlphaFoldDB" id="A0A368W9U0"/>
<dbReference type="PANTHER" id="PTHR43649">
    <property type="entry name" value="ARABINOSE-BINDING PROTEIN-RELATED"/>
    <property type="match status" value="1"/>
</dbReference>
<evidence type="ECO:0000313" key="3">
    <source>
        <dbReference type="Proteomes" id="UP000252415"/>
    </source>
</evidence>
<dbReference type="Proteomes" id="UP000252415">
    <property type="component" value="Unassembled WGS sequence"/>
</dbReference>
<evidence type="ECO:0000313" key="2">
    <source>
        <dbReference type="EMBL" id="RCW49552.1"/>
    </source>
</evidence>
<accession>A0A368W9U0</accession>
<gene>
    <name evidence="2" type="ORF">DFP97_104210</name>
</gene>
<dbReference type="Pfam" id="PF01547">
    <property type="entry name" value="SBP_bac_1"/>
    <property type="match status" value="1"/>
</dbReference>
<keyword evidence="3" id="KW-1185">Reference proteome</keyword>
<keyword evidence="1" id="KW-0732">Signal</keyword>
<dbReference type="RefSeq" id="WP_114379460.1">
    <property type="nucleotide sequence ID" value="NZ_QPJD01000004.1"/>
</dbReference>
<dbReference type="InterPro" id="IPR006059">
    <property type="entry name" value="SBP"/>
</dbReference>